<protein>
    <submittedName>
        <fullName evidence="1">Uncharacterized protein</fullName>
    </submittedName>
</protein>
<keyword evidence="2" id="KW-1185">Reference proteome</keyword>
<name>A0A4D6KMD5_VIGUN</name>
<organism evidence="1 2">
    <name type="scientific">Vigna unguiculata</name>
    <name type="common">Cowpea</name>
    <dbReference type="NCBI Taxonomy" id="3917"/>
    <lineage>
        <taxon>Eukaryota</taxon>
        <taxon>Viridiplantae</taxon>
        <taxon>Streptophyta</taxon>
        <taxon>Embryophyta</taxon>
        <taxon>Tracheophyta</taxon>
        <taxon>Spermatophyta</taxon>
        <taxon>Magnoliopsida</taxon>
        <taxon>eudicotyledons</taxon>
        <taxon>Gunneridae</taxon>
        <taxon>Pentapetalae</taxon>
        <taxon>rosids</taxon>
        <taxon>fabids</taxon>
        <taxon>Fabales</taxon>
        <taxon>Fabaceae</taxon>
        <taxon>Papilionoideae</taxon>
        <taxon>50 kb inversion clade</taxon>
        <taxon>NPAAA clade</taxon>
        <taxon>indigoferoid/millettioid clade</taxon>
        <taxon>Phaseoleae</taxon>
        <taxon>Vigna</taxon>
    </lineage>
</organism>
<dbReference type="AlphaFoldDB" id="A0A4D6KMD5"/>
<dbReference type="Proteomes" id="UP000501690">
    <property type="component" value="Linkage Group LG1"/>
</dbReference>
<evidence type="ECO:0000313" key="1">
    <source>
        <dbReference type="EMBL" id="QCD78682.1"/>
    </source>
</evidence>
<accession>A0A4D6KMD5</accession>
<dbReference type="EMBL" id="CP039345">
    <property type="protein sequence ID" value="QCD78682.1"/>
    <property type="molecule type" value="Genomic_DNA"/>
</dbReference>
<evidence type="ECO:0000313" key="2">
    <source>
        <dbReference type="Proteomes" id="UP000501690"/>
    </source>
</evidence>
<proteinExistence type="predicted"/>
<sequence>MLVEYDCMMMNMYVMEHEEHDIDMRLGPRLIGVVMIGACNSLGSLGETSGVALQWSGRNSMAPASGCSWWCPICITRIEQLRVEQGYPPQVQASAESDRVILSGPKAGPTYKVLRSALIPLSLSFSQKRSSRQPFLPHTKSSARVRSFATFKLARSGALLHLGSQVTHIVLLFRYLFSSVIRSLSCCARAFGVGGVLGRLLAYSSSGSSSSGSSRDIHHKCKHPLNPTELYVSG</sequence>
<reference evidence="1 2" key="1">
    <citation type="submission" date="2019-04" db="EMBL/GenBank/DDBJ databases">
        <title>An improved genome assembly and genetic linkage map for asparagus bean, Vigna unguiculata ssp. sesquipedialis.</title>
        <authorList>
            <person name="Xia Q."/>
            <person name="Zhang R."/>
            <person name="Dong Y."/>
        </authorList>
    </citation>
    <scope>NUCLEOTIDE SEQUENCE [LARGE SCALE GENOMIC DNA]</scope>
    <source>
        <tissue evidence="1">Leaf</tissue>
    </source>
</reference>
<gene>
    <name evidence="1" type="ORF">DEO72_LG1g2318</name>
</gene>